<accession>A0A0W0EZ39</accession>
<dbReference type="EMBL" id="LATX01002435">
    <property type="protein sequence ID" value="KTB29353.1"/>
    <property type="molecule type" value="Genomic_DNA"/>
</dbReference>
<proteinExistence type="predicted"/>
<feature type="compositionally biased region" description="Polar residues" evidence="1">
    <location>
        <begin position="407"/>
        <end position="418"/>
    </location>
</feature>
<feature type="region of interest" description="Disordered" evidence="1">
    <location>
        <begin position="325"/>
        <end position="418"/>
    </location>
</feature>
<name>A0A0W0EZ39_MONRR</name>
<evidence type="ECO:0000313" key="3">
    <source>
        <dbReference type="Proteomes" id="UP000054988"/>
    </source>
</evidence>
<organism evidence="2 3">
    <name type="scientific">Moniliophthora roreri</name>
    <name type="common">Frosty pod rot fungus</name>
    <name type="synonym">Monilia roreri</name>
    <dbReference type="NCBI Taxonomy" id="221103"/>
    <lineage>
        <taxon>Eukaryota</taxon>
        <taxon>Fungi</taxon>
        <taxon>Dikarya</taxon>
        <taxon>Basidiomycota</taxon>
        <taxon>Agaricomycotina</taxon>
        <taxon>Agaricomycetes</taxon>
        <taxon>Agaricomycetidae</taxon>
        <taxon>Agaricales</taxon>
        <taxon>Marasmiineae</taxon>
        <taxon>Marasmiaceae</taxon>
        <taxon>Moniliophthora</taxon>
    </lineage>
</organism>
<feature type="compositionally biased region" description="Polar residues" evidence="1">
    <location>
        <begin position="354"/>
        <end position="366"/>
    </location>
</feature>
<sequence>MSISDSSLVHLTDSTLNNVGRDQINHIIQHITTQAVNVRNITTAVTSDDEDYSEYTTVKRGDMFIVKKVQSEEVEDRRWDGTKGILSAQGKKTLYTVEVHGKKFTAATYSGWNTHKLWKRDYFSYSSQLDESCIQLFGINTSIPALIFHHEDWRNGCTHFWSFDKAGQSKISEEEQKHLQIPKLTPHISYICEKQPCNHFYSHFGKLSWDSYVYDSLQQWQIARGFDSTTAEYAQSLGIPELEILYNNQKDTHNASGTVAGHTEEIDQMVGQDLHNGEGGNTKPERTGNSCQTLQKGKGKGKALDLGGSTNCSKYVKKKASTVVEQSATGSAPPSHQPHVIKPSTRVQNRDLGGNSTQKKATSITKKSAMGLASPSYHEPHAAAIKPFPRTRDQESNLESLNKRPRQQQQQTLKPAWR</sequence>
<evidence type="ECO:0000256" key="1">
    <source>
        <dbReference type="SAM" id="MobiDB-lite"/>
    </source>
</evidence>
<protein>
    <submittedName>
        <fullName evidence="2">Uncharacterized protein</fullName>
    </submittedName>
</protein>
<reference evidence="2 3" key="1">
    <citation type="submission" date="2015-12" db="EMBL/GenBank/DDBJ databases">
        <title>Draft genome sequence of Moniliophthora roreri, the causal agent of frosty pod rot of cacao.</title>
        <authorList>
            <person name="Aime M.C."/>
            <person name="Diaz-Valderrama J.R."/>
            <person name="Kijpornyongpan T."/>
            <person name="Phillips-Mora W."/>
        </authorList>
    </citation>
    <scope>NUCLEOTIDE SEQUENCE [LARGE SCALE GENOMIC DNA]</scope>
    <source>
        <strain evidence="2 3">MCA 2952</strain>
    </source>
</reference>
<gene>
    <name evidence="2" type="ORF">WG66_18113</name>
</gene>
<evidence type="ECO:0000313" key="2">
    <source>
        <dbReference type="EMBL" id="KTB29353.1"/>
    </source>
</evidence>
<feature type="region of interest" description="Disordered" evidence="1">
    <location>
        <begin position="272"/>
        <end position="311"/>
    </location>
</feature>
<comment type="caution">
    <text evidence="2">The sequence shown here is derived from an EMBL/GenBank/DDBJ whole genome shotgun (WGS) entry which is preliminary data.</text>
</comment>
<dbReference type="AlphaFoldDB" id="A0A0W0EZ39"/>
<feature type="compositionally biased region" description="Polar residues" evidence="1">
    <location>
        <begin position="325"/>
        <end position="334"/>
    </location>
</feature>
<dbReference type="Proteomes" id="UP000054988">
    <property type="component" value="Unassembled WGS sequence"/>
</dbReference>